<keyword evidence="3" id="KW-0732">Signal</keyword>
<proteinExistence type="predicted"/>
<feature type="signal peptide" evidence="3">
    <location>
        <begin position="1"/>
        <end position="33"/>
    </location>
</feature>
<evidence type="ECO:0000256" key="2">
    <source>
        <dbReference type="SAM" id="Phobius"/>
    </source>
</evidence>
<comment type="caution">
    <text evidence="4">The sequence shown here is derived from an EMBL/GenBank/DDBJ whole genome shotgun (WGS) entry which is preliminary data.</text>
</comment>
<evidence type="ECO:0000313" key="5">
    <source>
        <dbReference type="Proteomes" id="UP001500307"/>
    </source>
</evidence>
<reference evidence="5" key="1">
    <citation type="journal article" date="2019" name="Int. J. Syst. Evol. Microbiol.">
        <title>The Global Catalogue of Microorganisms (GCM) 10K type strain sequencing project: providing services to taxonomists for standard genome sequencing and annotation.</title>
        <authorList>
            <consortium name="The Broad Institute Genomics Platform"/>
            <consortium name="The Broad Institute Genome Sequencing Center for Infectious Disease"/>
            <person name="Wu L."/>
            <person name="Ma J."/>
        </authorList>
    </citation>
    <scope>NUCLEOTIDE SEQUENCE [LARGE SCALE GENOMIC DNA]</scope>
    <source>
        <strain evidence="5">JCM 3175</strain>
    </source>
</reference>
<keyword evidence="2" id="KW-1133">Transmembrane helix</keyword>
<evidence type="ECO:0000313" key="4">
    <source>
        <dbReference type="EMBL" id="GAA4580476.1"/>
    </source>
</evidence>
<feature type="compositionally biased region" description="Pro residues" evidence="1">
    <location>
        <begin position="138"/>
        <end position="158"/>
    </location>
</feature>
<dbReference type="InterPro" id="IPR032710">
    <property type="entry name" value="NTF2-like_dom_sf"/>
</dbReference>
<gene>
    <name evidence="4" type="ORF">GCM10023176_60090</name>
</gene>
<feature type="transmembrane region" description="Helical" evidence="2">
    <location>
        <begin position="273"/>
        <end position="291"/>
    </location>
</feature>
<evidence type="ECO:0008006" key="6">
    <source>
        <dbReference type="Google" id="ProtNLM"/>
    </source>
</evidence>
<organism evidence="4 5">
    <name type="scientific">Micromonospora coerulea</name>
    <dbReference type="NCBI Taxonomy" id="47856"/>
    <lineage>
        <taxon>Bacteria</taxon>
        <taxon>Bacillati</taxon>
        <taxon>Actinomycetota</taxon>
        <taxon>Actinomycetes</taxon>
        <taxon>Micromonosporales</taxon>
        <taxon>Micromonosporaceae</taxon>
        <taxon>Micromonospora</taxon>
    </lineage>
</organism>
<feature type="region of interest" description="Disordered" evidence="1">
    <location>
        <begin position="137"/>
        <end position="159"/>
    </location>
</feature>
<feature type="chain" id="PRO_5047163689" description="Zinc ribbon domain-containing protein" evidence="3">
    <location>
        <begin position="34"/>
        <end position="573"/>
    </location>
</feature>
<evidence type="ECO:0000256" key="3">
    <source>
        <dbReference type="SAM" id="SignalP"/>
    </source>
</evidence>
<accession>A0ABP8T681</accession>
<dbReference type="Proteomes" id="UP001500307">
    <property type="component" value="Unassembled WGS sequence"/>
</dbReference>
<keyword evidence="5" id="KW-1185">Reference proteome</keyword>
<keyword evidence="2" id="KW-0472">Membrane</keyword>
<name>A0ABP8T681_9ACTN</name>
<dbReference type="EMBL" id="BAABGU010000061">
    <property type="protein sequence ID" value="GAA4580476.1"/>
    <property type="molecule type" value="Genomic_DNA"/>
</dbReference>
<sequence length="573" mass="59903">MFSYRLARPWLARLGLLGQLVLLTSLGATPAHAAPADRAVAIAGVISHRDGAAATAVDAEPVAGTAVRLSDGTVTPVKHAAAYGPTGADAESSSPRTNGVLLGGLLGALGGLLIAVTVKLVRRAVERWEQRAAMPFPRGAPVPVPRPPTAAAPPPPAAAPASVVGFAPPAVPADGGSPATVWMPTVGTAVPPPAGTAPPVVPVGPPQPARPPGRPPQYGPRCARCRELVPADAAYCGECGLSQLEPPFGEEAGGAGRRVGRLFRDRPGLRRRWRVVAALAAGVVLVAAVTFHQQASPMSPRDTVEAYFDALADRDADRARSLLSADYAKRAPMILTSGGALRDPGYHPPRHLRIKVVVVRDDVAEMEGEYELDGKRQKTGLYLIRDGGGGERRPWSINYLPQLPPPSGEYGFEALVIAGTRAPAGLLEAVFDGSYLVSLPDHPIREVTAPVIVHAGAREGGVLRTRMRDSARESIETQVRAYLDRCAASTELMPKGCPFSAYSSAPVTRVTWRITRYPPLEITLGSTGDAQVVGGVGEATATTARGEVLPGNTSFLLHGDGRAAGDKVLFVPR</sequence>
<keyword evidence="2" id="KW-0812">Transmembrane</keyword>
<protein>
    <recommendedName>
        <fullName evidence="6">Zinc ribbon domain-containing protein</fullName>
    </recommendedName>
</protein>
<dbReference type="RefSeq" id="WP_346125153.1">
    <property type="nucleotide sequence ID" value="NZ_BAABGU010000061.1"/>
</dbReference>
<dbReference type="SUPFAM" id="SSF54427">
    <property type="entry name" value="NTF2-like"/>
    <property type="match status" value="1"/>
</dbReference>
<feature type="transmembrane region" description="Helical" evidence="2">
    <location>
        <begin position="100"/>
        <end position="121"/>
    </location>
</feature>
<evidence type="ECO:0000256" key="1">
    <source>
        <dbReference type="SAM" id="MobiDB-lite"/>
    </source>
</evidence>